<dbReference type="AlphaFoldDB" id="A0A1F6GGR4"/>
<keyword evidence="4" id="KW-0732">Signal</keyword>
<dbReference type="CDD" id="cd00317">
    <property type="entry name" value="cyclophilin"/>
    <property type="match status" value="1"/>
</dbReference>
<evidence type="ECO:0000256" key="4">
    <source>
        <dbReference type="RuleBase" id="RU363019"/>
    </source>
</evidence>
<dbReference type="PRINTS" id="PR00153">
    <property type="entry name" value="CSAPPISMRASE"/>
</dbReference>
<dbReference type="GO" id="GO:0006457">
    <property type="term" value="P:protein folding"/>
    <property type="evidence" value="ECO:0007669"/>
    <property type="project" value="InterPro"/>
</dbReference>
<dbReference type="InterPro" id="IPR044666">
    <property type="entry name" value="Cyclophilin_A-like"/>
</dbReference>
<gene>
    <name evidence="6" type="ORF">A2527_10665</name>
</gene>
<feature type="signal peptide" evidence="4">
    <location>
        <begin position="1"/>
        <end position="19"/>
    </location>
</feature>
<feature type="domain" description="PPIase cyclophilin-type" evidence="5">
    <location>
        <begin position="32"/>
        <end position="167"/>
    </location>
</feature>
<dbReference type="InterPro" id="IPR029000">
    <property type="entry name" value="Cyclophilin-like_dom_sf"/>
</dbReference>
<reference evidence="6 7" key="1">
    <citation type="journal article" date="2016" name="Nat. Commun.">
        <title>Thousands of microbial genomes shed light on interconnected biogeochemical processes in an aquifer system.</title>
        <authorList>
            <person name="Anantharaman K."/>
            <person name="Brown C.T."/>
            <person name="Hug L.A."/>
            <person name="Sharon I."/>
            <person name="Castelle C.J."/>
            <person name="Probst A.J."/>
            <person name="Thomas B.C."/>
            <person name="Singh A."/>
            <person name="Wilkins M.J."/>
            <person name="Karaoz U."/>
            <person name="Brodie E.L."/>
            <person name="Williams K.H."/>
            <person name="Hubbard S.S."/>
            <person name="Banfield J.F."/>
        </authorList>
    </citation>
    <scope>NUCLEOTIDE SEQUENCE [LARGE SCALE GENOMIC DNA]</scope>
</reference>
<dbReference type="SUPFAM" id="SSF50891">
    <property type="entry name" value="Cyclophilin-like"/>
    <property type="match status" value="1"/>
</dbReference>
<dbReference type="PROSITE" id="PS00170">
    <property type="entry name" value="CSA_PPIASE_1"/>
    <property type="match status" value="1"/>
</dbReference>
<evidence type="ECO:0000256" key="3">
    <source>
        <dbReference type="ARBA" id="ARBA00023235"/>
    </source>
</evidence>
<dbReference type="Pfam" id="PF00160">
    <property type="entry name" value="Pro_isomerase"/>
    <property type="match status" value="1"/>
</dbReference>
<keyword evidence="2 4" id="KW-0697">Rotamase</keyword>
<comment type="similarity">
    <text evidence="1 4">Belongs to the cyclophilin-type PPIase family.</text>
</comment>
<accession>A0A1F6GGR4</accession>
<dbReference type="PANTHER" id="PTHR45625:SF4">
    <property type="entry name" value="PEPTIDYLPROLYL ISOMERASE DOMAIN AND WD REPEAT-CONTAINING PROTEIN 1"/>
    <property type="match status" value="1"/>
</dbReference>
<keyword evidence="3 4" id="KW-0413">Isomerase</keyword>
<comment type="caution">
    <text evidence="6">The sequence shown here is derived from an EMBL/GenBank/DDBJ whole genome shotgun (WGS) entry which is preliminary data.</text>
</comment>
<evidence type="ECO:0000259" key="5">
    <source>
        <dbReference type="PROSITE" id="PS50072"/>
    </source>
</evidence>
<protein>
    <recommendedName>
        <fullName evidence="4">Peptidyl-prolyl cis-trans isomerase</fullName>
        <shortName evidence="4">PPIase</shortName>
        <ecNumber evidence="4">5.2.1.8</ecNumber>
    </recommendedName>
</protein>
<evidence type="ECO:0000256" key="1">
    <source>
        <dbReference type="ARBA" id="ARBA00007365"/>
    </source>
</evidence>
<dbReference type="Gene3D" id="2.40.100.10">
    <property type="entry name" value="Cyclophilin-like"/>
    <property type="match status" value="1"/>
</dbReference>
<sequence>MKKLLLLALIVFCTHPLWAADGIFAEIKTNKGIIKAELFYEAVPVVVENFVRLAEGTRQWRIPNTENAVYQPFYENLIFHRVIKDFMIQTGDPTGTGLGGPGYYFPDQFSPKHLHAGPGVLSMANHGPATNGSQFFITHIATPWLDGKHSVFGQVTEGINVVNQIEQGDRLLSVKILRVGPKAEAFASGKVASELPKHPPKP</sequence>
<dbReference type="EC" id="5.2.1.8" evidence="4"/>
<evidence type="ECO:0000313" key="7">
    <source>
        <dbReference type="Proteomes" id="UP000178449"/>
    </source>
</evidence>
<dbReference type="InterPro" id="IPR002130">
    <property type="entry name" value="Cyclophilin-type_PPIase_dom"/>
</dbReference>
<comment type="function">
    <text evidence="4">PPIases accelerate the folding of proteins. It catalyzes the cis-trans isomerization of proline imidic peptide bonds in oligopeptides.</text>
</comment>
<dbReference type="Proteomes" id="UP000178449">
    <property type="component" value="Unassembled WGS sequence"/>
</dbReference>
<dbReference type="EMBL" id="MFNE01000001">
    <property type="protein sequence ID" value="OGG97288.1"/>
    <property type="molecule type" value="Genomic_DNA"/>
</dbReference>
<dbReference type="InterPro" id="IPR020892">
    <property type="entry name" value="Cyclophilin-type_PPIase_CS"/>
</dbReference>
<evidence type="ECO:0000256" key="2">
    <source>
        <dbReference type="ARBA" id="ARBA00023110"/>
    </source>
</evidence>
<proteinExistence type="inferred from homology"/>
<dbReference type="GO" id="GO:0003755">
    <property type="term" value="F:peptidyl-prolyl cis-trans isomerase activity"/>
    <property type="evidence" value="ECO:0007669"/>
    <property type="project" value="UniProtKB-UniRule"/>
</dbReference>
<dbReference type="PANTHER" id="PTHR45625">
    <property type="entry name" value="PEPTIDYL-PROLYL CIS-TRANS ISOMERASE-RELATED"/>
    <property type="match status" value="1"/>
</dbReference>
<feature type="chain" id="PRO_5009363492" description="Peptidyl-prolyl cis-trans isomerase" evidence="4">
    <location>
        <begin position="20"/>
        <end position="202"/>
    </location>
</feature>
<organism evidence="6 7">
    <name type="scientific">Candidatus Lambdaproteobacteria bacterium RIFOXYD2_FULL_50_16</name>
    <dbReference type="NCBI Taxonomy" id="1817772"/>
    <lineage>
        <taxon>Bacteria</taxon>
        <taxon>Pseudomonadati</taxon>
        <taxon>Pseudomonadota</taxon>
        <taxon>Candidatus Lambdaproteobacteria</taxon>
    </lineage>
</organism>
<dbReference type="STRING" id="1817772.A2527_10665"/>
<comment type="catalytic activity">
    <reaction evidence="4">
        <text>[protein]-peptidylproline (omega=180) = [protein]-peptidylproline (omega=0)</text>
        <dbReference type="Rhea" id="RHEA:16237"/>
        <dbReference type="Rhea" id="RHEA-COMP:10747"/>
        <dbReference type="Rhea" id="RHEA-COMP:10748"/>
        <dbReference type="ChEBI" id="CHEBI:83833"/>
        <dbReference type="ChEBI" id="CHEBI:83834"/>
        <dbReference type="EC" id="5.2.1.8"/>
    </reaction>
</comment>
<dbReference type="PROSITE" id="PS50072">
    <property type="entry name" value="CSA_PPIASE_2"/>
    <property type="match status" value="1"/>
</dbReference>
<name>A0A1F6GGR4_9PROT</name>
<evidence type="ECO:0000313" key="6">
    <source>
        <dbReference type="EMBL" id="OGG97288.1"/>
    </source>
</evidence>